<evidence type="ECO:0008006" key="4">
    <source>
        <dbReference type="Google" id="ProtNLM"/>
    </source>
</evidence>
<evidence type="ECO:0000256" key="1">
    <source>
        <dbReference type="SAM" id="Phobius"/>
    </source>
</evidence>
<feature type="transmembrane region" description="Helical" evidence="1">
    <location>
        <begin position="175"/>
        <end position="195"/>
    </location>
</feature>
<proteinExistence type="predicted"/>
<keyword evidence="1" id="KW-1133">Transmembrane helix</keyword>
<reference evidence="2" key="1">
    <citation type="submission" date="2021-10" db="EMBL/GenBank/DDBJ databases">
        <title>Novel species in genus Arthrobacter.</title>
        <authorList>
            <person name="Liu Y."/>
        </authorList>
    </citation>
    <scope>NUCLEOTIDE SEQUENCE</scope>
    <source>
        <strain evidence="2">Zg-Y453</strain>
    </source>
</reference>
<dbReference type="AlphaFoldDB" id="A0A9X1SDC4"/>
<feature type="transmembrane region" description="Helical" evidence="1">
    <location>
        <begin position="84"/>
        <end position="105"/>
    </location>
</feature>
<accession>A0A9X1SDC4</accession>
<feature type="transmembrane region" description="Helical" evidence="1">
    <location>
        <begin position="60"/>
        <end position="78"/>
    </location>
</feature>
<dbReference type="EMBL" id="JAJFZV010000016">
    <property type="protein sequence ID" value="MCC3299038.1"/>
    <property type="molecule type" value="Genomic_DNA"/>
</dbReference>
<dbReference type="Proteomes" id="UP001139158">
    <property type="component" value="Unassembled WGS sequence"/>
</dbReference>
<gene>
    <name evidence="2" type="ORF">LJ757_14705</name>
</gene>
<comment type="caution">
    <text evidence="2">The sequence shown here is derived from an EMBL/GenBank/DDBJ whole genome shotgun (WGS) entry which is preliminary data.</text>
</comment>
<dbReference type="RefSeq" id="WP_227896975.1">
    <property type="nucleotide sequence ID" value="NZ_CP099466.1"/>
</dbReference>
<protein>
    <recommendedName>
        <fullName evidence="4">Intracellular septation protein A</fullName>
    </recommendedName>
</protein>
<keyword evidence="1" id="KW-0812">Transmembrane</keyword>
<name>A0A9X1SDC4_9MICC</name>
<keyword evidence="3" id="KW-1185">Reference proteome</keyword>
<feature type="transmembrane region" description="Helical" evidence="1">
    <location>
        <begin position="141"/>
        <end position="163"/>
    </location>
</feature>
<dbReference type="NCBIfam" id="NF041646">
    <property type="entry name" value="VC0807_fam"/>
    <property type="match status" value="1"/>
</dbReference>
<evidence type="ECO:0000313" key="2">
    <source>
        <dbReference type="EMBL" id="MCC3299038.1"/>
    </source>
</evidence>
<feature type="transmembrane region" description="Helical" evidence="1">
    <location>
        <begin position="20"/>
        <end position="48"/>
    </location>
</feature>
<organism evidence="2 3">
    <name type="scientific">Arthrobacter caoxuetaonis</name>
    <dbReference type="NCBI Taxonomy" id="2886935"/>
    <lineage>
        <taxon>Bacteria</taxon>
        <taxon>Bacillati</taxon>
        <taxon>Actinomycetota</taxon>
        <taxon>Actinomycetes</taxon>
        <taxon>Micrococcales</taxon>
        <taxon>Micrococcaceae</taxon>
        <taxon>Arthrobacter</taxon>
    </lineage>
</organism>
<evidence type="ECO:0000313" key="3">
    <source>
        <dbReference type="Proteomes" id="UP001139158"/>
    </source>
</evidence>
<sequence length="228" mass="24734">MAPALPRIARLALDFLVPVALFYALRAAGVGAYAALLAGTAASMAGSLADFLRVRRISPFTLYALALMALSTVVSVIPGDERFLLARGALVVGVSGLWFLVSSVTRRPLVYVMSKPVLEGRFGWPGNWDRLFTELPRFRRIWRVSSIAWGVGLCMDSALRILMAWNLPVDTVPGLTTALTAGTALVLVVAANTYYQVSGAARAWSPFYAGVAVDYPKGRWAIRRDKTQ</sequence>
<keyword evidence="1" id="KW-0472">Membrane</keyword>